<dbReference type="Pfam" id="PF04191">
    <property type="entry name" value="PEMT"/>
    <property type="match status" value="1"/>
</dbReference>
<evidence type="ECO:0000256" key="5">
    <source>
        <dbReference type="SAM" id="Phobius"/>
    </source>
</evidence>
<dbReference type="AlphaFoldDB" id="A0A149PUR9"/>
<dbReference type="EMBL" id="LRBG01000007">
    <property type="protein sequence ID" value="KXU88795.1"/>
    <property type="molecule type" value="Genomic_DNA"/>
</dbReference>
<protein>
    <submittedName>
        <fullName evidence="6">Isoprenylcysteine carboxyl methyltransferase</fullName>
    </submittedName>
</protein>
<dbReference type="GO" id="GO:0012505">
    <property type="term" value="C:endomembrane system"/>
    <property type="evidence" value="ECO:0007669"/>
    <property type="project" value="UniProtKB-SubCell"/>
</dbReference>
<evidence type="ECO:0000313" key="6">
    <source>
        <dbReference type="EMBL" id="KXU88795.1"/>
    </source>
</evidence>
<dbReference type="Gene3D" id="1.20.120.1630">
    <property type="match status" value="1"/>
</dbReference>
<keyword evidence="6" id="KW-0489">Methyltransferase</keyword>
<dbReference type="InterPro" id="IPR052527">
    <property type="entry name" value="Metal_cation-efflux_comp"/>
</dbReference>
<dbReference type="Proteomes" id="UP000075613">
    <property type="component" value="Unassembled WGS sequence"/>
</dbReference>
<evidence type="ECO:0000256" key="3">
    <source>
        <dbReference type="ARBA" id="ARBA00022989"/>
    </source>
</evidence>
<organism evidence="6 7">
    <name type="scientific">Paraburkholderia monticola</name>
    <dbReference type="NCBI Taxonomy" id="1399968"/>
    <lineage>
        <taxon>Bacteria</taxon>
        <taxon>Pseudomonadati</taxon>
        <taxon>Pseudomonadota</taxon>
        <taxon>Betaproteobacteria</taxon>
        <taxon>Burkholderiales</taxon>
        <taxon>Burkholderiaceae</taxon>
        <taxon>Paraburkholderia</taxon>
    </lineage>
</organism>
<feature type="transmembrane region" description="Helical" evidence="5">
    <location>
        <begin position="32"/>
        <end position="51"/>
    </location>
</feature>
<keyword evidence="4 5" id="KW-0472">Membrane</keyword>
<sequence length="226" mass="25630">MVARLILQSLAWLAFMGVLLFGAAGTLAWPAAWWYLLELAVLSLWIGLWLARHDPALLAERLAPFVQAQQSRWDRLFMVAIGTAWCGWLILMGFDAMRFRWSAPLPAWLMALGALCVFLCIFMCRFVFRANSYAAPVVKIQASRGHQVADTGPYAYVRHPMYAAALVFFVGTPLLLGSWWGLVAPPVMAYGMGWRAVREERLLAGQLDGYTAYMARVRYRFVPYIW</sequence>
<keyword evidence="6" id="KW-0808">Transferase</keyword>
<evidence type="ECO:0000313" key="7">
    <source>
        <dbReference type="Proteomes" id="UP000075613"/>
    </source>
</evidence>
<comment type="caution">
    <text evidence="6">The sequence shown here is derived from an EMBL/GenBank/DDBJ whole genome shotgun (WGS) entry which is preliminary data.</text>
</comment>
<name>A0A149PUR9_9BURK</name>
<dbReference type="RefSeq" id="WP_062127538.1">
    <property type="nucleotide sequence ID" value="NZ_LRBG01000007.1"/>
</dbReference>
<reference evidence="6 7" key="1">
    <citation type="journal article" date="2015" name="Int. J. Syst. Evol. Microbiol.">
        <title>Burkholderia monticola sp. nov., isolated from mountain soil.</title>
        <authorList>
            <person name="Baek I."/>
            <person name="Seo B."/>
            <person name="Lee I."/>
            <person name="Yi H."/>
            <person name="Chun J."/>
        </authorList>
    </citation>
    <scope>NUCLEOTIDE SEQUENCE [LARGE SCALE GENOMIC DNA]</scope>
    <source>
        <strain evidence="6 7">JC2948</strain>
    </source>
</reference>
<keyword evidence="2 5" id="KW-0812">Transmembrane</keyword>
<evidence type="ECO:0000256" key="2">
    <source>
        <dbReference type="ARBA" id="ARBA00022692"/>
    </source>
</evidence>
<evidence type="ECO:0000256" key="4">
    <source>
        <dbReference type="ARBA" id="ARBA00023136"/>
    </source>
</evidence>
<keyword evidence="7" id="KW-1185">Reference proteome</keyword>
<dbReference type="GO" id="GO:0032259">
    <property type="term" value="P:methylation"/>
    <property type="evidence" value="ECO:0007669"/>
    <property type="project" value="UniProtKB-KW"/>
</dbReference>
<dbReference type="OrthoDB" id="5293276at2"/>
<evidence type="ECO:0000256" key="1">
    <source>
        <dbReference type="ARBA" id="ARBA00004127"/>
    </source>
</evidence>
<dbReference type="InterPro" id="IPR007318">
    <property type="entry name" value="Phopholipid_MeTrfase"/>
</dbReference>
<accession>A0A149PUR9</accession>
<dbReference type="STRING" id="1399968.CI15_10860"/>
<feature type="transmembrane region" description="Helical" evidence="5">
    <location>
        <begin position="106"/>
        <end position="128"/>
    </location>
</feature>
<comment type="subcellular location">
    <subcellularLocation>
        <location evidence="1">Endomembrane system</location>
        <topology evidence="1">Multi-pass membrane protein</topology>
    </subcellularLocation>
</comment>
<dbReference type="GO" id="GO:0008168">
    <property type="term" value="F:methyltransferase activity"/>
    <property type="evidence" value="ECO:0007669"/>
    <property type="project" value="UniProtKB-KW"/>
</dbReference>
<proteinExistence type="predicted"/>
<feature type="transmembrane region" description="Helical" evidence="5">
    <location>
        <begin position="76"/>
        <end position="94"/>
    </location>
</feature>
<gene>
    <name evidence="6" type="ORF">CI15_10860</name>
</gene>
<dbReference type="PANTHER" id="PTHR43847">
    <property type="entry name" value="BLL3993 PROTEIN"/>
    <property type="match status" value="1"/>
</dbReference>
<dbReference type="PANTHER" id="PTHR43847:SF1">
    <property type="entry name" value="BLL3993 PROTEIN"/>
    <property type="match status" value="1"/>
</dbReference>
<feature type="transmembrane region" description="Helical" evidence="5">
    <location>
        <begin position="162"/>
        <end position="182"/>
    </location>
</feature>
<keyword evidence="3 5" id="KW-1133">Transmembrane helix</keyword>